<keyword evidence="7" id="KW-0479">Metal-binding</keyword>
<dbReference type="AlphaFoldDB" id="A0A8H6SIT9"/>
<evidence type="ECO:0000259" key="13">
    <source>
        <dbReference type="Pfam" id="PF00394"/>
    </source>
</evidence>
<dbReference type="GO" id="GO:0052716">
    <property type="term" value="F:hydroquinone:oxygen oxidoreductase activity"/>
    <property type="evidence" value="ECO:0007669"/>
    <property type="project" value="UniProtKB-EC"/>
</dbReference>
<keyword evidence="11" id="KW-0325">Glycoprotein</keyword>
<name>A0A8H6SIT9_9AGAR</name>
<evidence type="ECO:0000256" key="5">
    <source>
        <dbReference type="ARBA" id="ARBA00012297"/>
    </source>
</evidence>
<dbReference type="GO" id="GO:0005576">
    <property type="term" value="C:extracellular region"/>
    <property type="evidence" value="ECO:0007669"/>
    <property type="project" value="UniProtKB-SubCell"/>
</dbReference>
<evidence type="ECO:0000256" key="3">
    <source>
        <dbReference type="ARBA" id="ARBA00004613"/>
    </source>
</evidence>
<dbReference type="RefSeq" id="XP_037218018.1">
    <property type="nucleotide sequence ID" value="XM_037364776.1"/>
</dbReference>
<dbReference type="InterPro" id="IPR033138">
    <property type="entry name" value="Cu_oxidase_CS"/>
</dbReference>
<accession>A0A8H6SIT9</accession>
<feature type="domain" description="Plastocyanin-like" evidence="14">
    <location>
        <begin position="528"/>
        <end position="648"/>
    </location>
</feature>
<comment type="similarity">
    <text evidence="4">Belongs to the multicopper oxidase family.</text>
</comment>
<dbReference type="PANTHER" id="PTHR11709">
    <property type="entry name" value="MULTI-COPPER OXIDASE"/>
    <property type="match status" value="1"/>
</dbReference>
<evidence type="ECO:0000259" key="14">
    <source>
        <dbReference type="Pfam" id="PF07731"/>
    </source>
</evidence>
<dbReference type="EMBL" id="JACAZF010000007">
    <property type="protein sequence ID" value="KAF7298630.1"/>
    <property type="molecule type" value="Genomic_DNA"/>
</dbReference>
<evidence type="ECO:0000256" key="2">
    <source>
        <dbReference type="ARBA" id="ARBA00001935"/>
    </source>
</evidence>
<dbReference type="CDD" id="cd13903">
    <property type="entry name" value="CuRO_3_Tv-LCC_like"/>
    <property type="match status" value="1"/>
</dbReference>
<evidence type="ECO:0000256" key="9">
    <source>
        <dbReference type="ARBA" id="ARBA00023008"/>
    </source>
</evidence>
<dbReference type="InterPro" id="IPR011707">
    <property type="entry name" value="Cu-oxidase-like_N"/>
</dbReference>
<keyword evidence="9" id="KW-0186">Copper</keyword>
<evidence type="ECO:0000313" key="17">
    <source>
        <dbReference type="Proteomes" id="UP000636479"/>
    </source>
</evidence>
<keyword evidence="10" id="KW-1015">Disulfide bond</keyword>
<feature type="compositionally biased region" description="Basic and acidic residues" evidence="12">
    <location>
        <begin position="78"/>
        <end position="90"/>
    </location>
</feature>
<dbReference type="Pfam" id="PF07732">
    <property type="entry name" value="Cu-oxidase_3"/>
    <property type="match status" value="1"/>
</dbReference>
<keyword evidence="6" id="KW-0964">Secreted</keyword>
<dbReference type="Proteomes" id="UP000636479">
    <property type="component" value="Unassembled WGS sequence"/>
</dbReference>
<organism evidence="16 17">
    <name type="scientific">Mycena indigotica</name>
    <dbReference type="NCBI Taxonomy" id="2126181"/>
    <lineage>
        <taxon>Eukaryota</taxon>
        <taxon>Fungi</taxon>
        <taxon>Dikarya</taxon>
        <taxon>Basidiomycota</taxon>
        <taxon>Agaricomycotina</taxon>
        <taxon>Agaricomycetes</taxon>
        <taxon>Agaricomycetidae</taxon>
        <taxon>Agaricales</taxon>
        <taxon>Marasmiineae</taxon>
        <taxon>Mycenaceae</taxon>
        <taxon>Mycena</taxon>
    </lineage>
</organism>
<dbReference type="InterPro" id="IPR002355">
    <property type="entry name" value="Cu_oxidase_Cu_BS"/>
</dbReference>
<evidence type="ECO:0000256" key="1">
    <source>
        <dbReference type="ARBA" id="ARBA00000349"/>
    </source>
</evidence>
<dbReference type="PANTHER" id="PTHR11709:SF394">
    <property type="entry name" value="FI03373P-RELATED"/>
    <property type="match status" value="1"/>
</dbReference>
<evidence type="ECO:0000256" key="10">
    <source>
        <dbReference type="ARBA" id="ARBA00023157"/>
    </source>
</evidence>
<protein>
    <recommendedName>
        <fullName evidence="5">laccase</fullName>
        <ecNumber evidence="5">1.10.3.2</ecNumber>
    </recommendedName>
</protein>
<proteinExistence type="inferred from homology"/>
<dbReference type="InterPro" id="IPR008972">
    <property type="entry name" value="Cupredoxin"/>
</dbReference>
<dbReference type="EC" id="1.10.3.2" evidence="5"/>
<dbReference type="Pfam" id="PF00394">
    <property type="entry name" value="Cu-oxidase"/>
    <property type="match status" value="1"/>
</dbReference>
<dbReference type="GeneID" id="59347292"/>
<evidence type="ECO:0000256" key="8">
    <source>
        <dbReference type="ARBA" id="ARBA00023002"/>
    </source>
</evidence>
<reference evidence="16" key="1">
    <citation type="submission" date="2020-05" db="EMBL/GenBank/DDBJ databases">
        <title>Mycena genomes resolve the evolution of fungal bioluminescence.</title>
        <authorList>
            <person name="Tsai I.J."/>
        </authorList>
    </citation>
    <scope>NUCLEOTIDE SEQUENCE</scope>
    <source>
        <strain evidence="16">171206Taipei</strain>
    </source>
</reference>
<dbReference type="Gene3D" id="2.60.40.420">
    <property type="entry name" value="Cupredoxins - blue copper proteins"/>
    <property type="match status" value="3"/>
</dbReference>
<gene>
    <name evidence="16" type="ORF">MIND_00810100</name>
</gene>
<evidence type="ECO:0000259" key="15">
    <source>
        <dbReference type="Pfam" id="PF07732"/>
    </source>
</evidence>
<dbReference type="GO" id="GO:0005507">
    <property type="term" value="F:copper ion binding"/>
    <property type="evidence" value="ECO:0007669"/>
    <property type="project" value="InterPro"/>
</dbReference>
<keyword evidence="17" id="KW-1185">Reference proteome</keyword>
<dbReference type="InterPro" id="IPR045087">
    <property type="entry name" value="Cu-oxidase_fam"/>
</dbReference>
<evidence type="ECO:0000256" key="4">
    <source>
        <dbReference type="ARBA" id="ARBA00010609"/>
    </source>
</evidence>
<comment type="caution">
    <text evidence="16">The sequence shown here is derived from an EMBL/GenBank/DDBJ whole genome shotgun (WGS) entry which is preliminary data.</text>
</comment>
<dbReference type="FunFam" id="2.60.40.420:FF:000045">
    <property type="entry name" value="Laccase 2"/>
    <property type="match status" value="1"/>
</dbReference>
<dbReference type="InterPro" id="IPR001117">
    <property type="entry name" value="Cu-oxidase_2nd"/>
</dbReference>
<comment type="subcellular location">
    <subcellularLocation>
        <location evidence="3">Secreted</location>
    </subcellularLocation>
</comment>
<dbReference type="Pfam" id="PF07731">
    <property type="entry name" value="Cu-oxidase_2"/>
    <property type="match status" value="1"/>
</dbReference>
<feature type="domain" description="Plastocyanin-like" evidence="13">
    <location>
        <begin position="327"/>
        <end position="467"/>
    </location>
</feature>
<evidence type="ECO:0000256" key="11">
    <source>
        <dbReference type="ARBA" id="ARBA00023180"/>
    </source>
</evidence>
<comment type="cofactor">
    <cofactor evidence="2">
        <name>Cu cation</name>
        <dbReference type="ChEBI" id="CHEBI:23378"/>
    </cofactor>
</comment>
<sequence>MVGQPHIPRTEFNFTDVTKHDDSLLDSSPSGIGMVLGLALYGGDSSGLCHEERLSRGDLSSECLIFTCRGEEMGTYDNKADKGSKSKNGFEHGVAPRSARSHSDSRTRTAIKLVLSVRPHQVTLLVLSSDARALVLGLFSFLYSTCLRMLTSSFLALVLAAPAFAAIGPVTDLTLVNAQVAPDGFNRSAVTAGGTIPGPIIKANVGDTFQLNVIDSLTDATMLLSSSIHWHGFFQLNSSWADGPAFVTQCPIAQNDSFLYEFSTANQAGTYWYHSHLSTQYCDGLRGVMVGGSNISAAFSANLTPGFHSVYDPNDPHASLYDVDDDTTVITLADWYHAPAHTLALPPTLDSTLINGLGRFAGGPTSQLAVISVTQNTRYRFRLASLSCDPNFIFSIDNHTMTIIEVDGVNTQPLSVDSIQIYAGQRYSFVLTANQPVDNYWIRTVANSGTTGFDNGINSAILRYSGAATVDPVTPLVSSTTPLVETDLHPLIATPVPGASVVGGADANFNLVIGFNGANFTVNGAQFVPPTAPVLLQILSGAHTAADLLPVGSVFTLPPNSVIEVSIPGGTVGAPHPFHLHGHNFWVVRSAGNSTYNYIDPVLRDTVTTGSSTRQVFSHTDNAGPWFLHCHIDFHLEVGLAIVFAEDTDTIANSVQPDAWGTLCPTYDALSSNQLGGQ</sequence>
<evidence type="ECO:0000313" key="16">
    <source>
        <dbReference type="EMBL" id="KAF7298630.1"/>
    </source>
</evidence>
<evidence type="ECO:0000256" key="6">
    <source>
        <dbReference type="ARBA" id="ARBA00022525"/>
    </source>
</evidence>
<evidence type="ECO:0000256" key="7">
    <source>
        <dbReference type="ARBA" id="ARBA00022723"/>
    </source>
</evidence>
<dbReference type="PROSITE" id="PS00080">
    <property type="entry name" value="MULTICOPPER_OXIDASE2"/>
    <property type="match status" value="1"/>
</dbReference>
<dbReference type="SUPFAM" id="SSF49503">
    <property type="entry name" value="Cupredoxins"/>
    <property type="match status" value="3"/>
</dbReference>
<dbReference type="OrthoDB" id="2121828at2759"/>
<feature type="domain" description="Plastocyanin-like" evidence="15">
    <location>
        <begin position="178"/>
        <end position="290"/>
    </location>
</feature>
<dbReference type="PROSITE" id="PS00079">
    <property type="entry name" value="MULTICOPPER_OXIDASE1"/>
    <property type="match status" value="2"/>
</dbReference>
<keyword evidence="8" id="KW-0560">Oxidoreductase</keyword>
<evidence type="ECO:0000256" key="12">
    <source>
        <dbReference type="SAM" id="MobiDB-lite"/>
    </source>
</evidence>
<feature type="region of interest" description="Disordered" evidence="12">
    <location>
        <begin position="77"/>
        <end position="105"/>
    </location>
</feature>
<dbReference type="InterPro" id="IPR011706">
    <property type="entry name" value="Cu-oxidase_C"/>
</dbReference>
<comment type="catalytic activity">
    <reaction evidence="1">
        <text>4 hydroquinone + O2 = 4 benzosemiquinone + 2 H2O</text>
        <dbReference type="Rhea" id="RHEA:11276"/>
        <dbReference type="ChEBI" id="CHEBI:15377"/>
        <dbReference type="ChEBI" id="CHEBI:15379"/>
        <dbReference type="ChEBI" id="CHEBI:17594"/>
        <dbReference type="ChEBI" id="CHEBI:17977"/>
        <dbReference type="EC" id="1.10.3.2"/>
    </reaction>
</comment>